<evidence type="ECO:0000313" key="1">
    <source>
        <dbReference type="EMBL" id="PNF44043.1"/>
    </source>
</evidence>
<reference evidence="1 2" key="1">
    <citation type="submission" date="2017-12" db="EMBL/GenBank/DDBJ databases">
        <title>Hemimetabolous genomes reveal molecular basis of termite eusociality.</title>
        <authorList>
            <person name="Harrison M.C."/>
            <person name="Jongepier E."/>
            <person name="Robertson H.M."/>
            <person name="Arning N."/>
            <person name="Bitard-Feildel T."/>
            <person name="Chao H."/>
            <person name="Childers C.P."/>
            <person name="Dinh H."/>
            <person name="Doddapaneni H."/>
            <person name="Dugan S."/>
            <person name="Gowin J."/>
            <person name="Greiner C."/>
            <person name="Han Y."/>
            <person name="Hu H."/>
            <person name="Hughes D.S.T."/>
            <person name="Huylmans A.-K."/>
            <person name="Kemena C."/>
            <person name="Kremer L.P.M."/>
            <person name="Lee S.L."/>
            <person name="Lopez-Ezquerra A."/>
            <person name="Mallet L."/>
            <person name="Monroy-Kuhn J.M."/>
            <person name="Moser A."/>
            <person name="Murali S.C."/>
            <person name="Muzny D.M."/>
            <person name="Otani S."/>
            <person name="Piulachs M.-D."/>
            <person name="Poelchau M."/>
            <person name="Qu J."/>
            <person name="Schaub F."/>
            <person name="Wada-Katsumata A."/>
            <person name="Worley K.C."/>
            <person name="Xie Q."/>
            <person name="Ylla G."/>
            <person name="Poulsen M."/>
            <person name="Gibbs R.A."/>
            <person name="Schal C."/>
            <person name="Richards S."/>
            <person name="Belles X."/>
            <person name="Korb J."/>
            <person name="Bornberg-Bauer E."/>
        </authorList>
    </citation>
    <scope>NUCLEOTIDE SEQUENCE [LARGE SCALE GENOMIC DNA]</scope>
    <source>
        <tissue evidence="1">Whole body</tissue>
    </source>
</reference>
<gene>
    <name evidence="1" type="ORF">B7P43_G16217</name>
</gene>
<protein>
    <submittedName>
        <fullName evidence="1">Uncharacterized protein</fullName>
    </submittedName>
</protein>
<evidence type="ECO:0000313" key="2">
    <source>
        <dbReference type="Proteomes" id="UP000235965"/>
    </source>
</evidence>
<name>A0A2J7RT85_9NEOP</name>
<feature type="non-terminal residue" evidence="1">
    <location>
        <position position="1"/>
    </location>
</feature>
<comment type="caution">
    <text evidence="1">The sequence shown here is derived from an EMBL/GenBank/DDBJ whole genome shotgun (WGS) entry which is preliminary data.</text>
</comment>
<dbReference type="AlphaFoldDB" id="A0A2J7RT85"/>
<keyword evidence="2" id="KW-1185">Reference proteome</keyword>
<proteinExistence type="predicted"/>
<accession>A0A2J7RT85</accession>
<dbReference type="EMBL" id="NEVH01000006">
    <property type="protein sequence ID" value="PNF44043.1"/>
    <property type="molecule type" value="Genomic_DNA"/>
</dbReference>
<sequence>VGVQEVRWDKGGTESTVEYTFFYGKGNENHELGTGFLVYKRIVSAVTRAEFVSDTSKTHRLHMERFNLKKLNEVEGKEQYRVEVSNRFAALENLDTEVDVNKTWETIRENKRISAKESLGHYELKKHKPWFDERCSELLYV</sequence>
<dbReference type="InParanoid" id="A0A2J7RT85"/>
<dbReference type="Proteomes" id="UP000235965">
    <property type="component" value="Unassembled WGS sequence"/>
</dbReference>
<organism evidence="1 2">
    <name type="scientific">Cryptotermes secundus</name>
    <dbReference type="NCBI Taxonomy" id="105785"/>
    <lineage>
        <taxon>Eukaryota</taxon>
        <taxon>Metazoa</taxon>
        <taxon>Ecdysozoa</taxon>
        <taxon>Arthropoda</taxon>
        <taxon>Hexapoda</taxon>
        <taxon>Insecta</taxon>
        <taxon>Pterygota</taxon>
        <taxon>Neoptera</taxon>
        <taxon>Polyneoptera</taxon>
        <taxon>Dictyoptera</taxon>
        <taxon>Blattodea</taxon>
        <taxon>Blattoidea</taxon>
        <taxon>Termitoidae</taxon>
        <taxon>Kalotermitidae</taxon>
        <taxon>Cryptotermitinae</taxon>
        <taxon>Cryptotermes</taxon>
    </lineage>
</organism>